<proteinExistence type="predicted"/>
<name>E6QJJ8_9ZZZZ</name>
<gene>
    <name evidence="1" type="ORF">CARN6_0748</name>
</gene>
<comment type="caution">
    <text evidence="1">The sequence shown here is derived from an EMBL/GenBank/DDBJ whole genome shotgun (WGS) entry which is preliminary data.</text>
</comment>
<sequence>MARLMRGKTYQNSRQSGMRLLATVLNNI</sequence>
<reference evidence="1" key="1">
    <citation type="submission" date="2009-10" db="EMBL/GenBank/DDBJ databases">
        <title>Diversity of trophic interactions inside an arsenic-rich microbial ecosystem.</title>
        <authorList>
            <person name="Bertin P.N."/>
            <person name="Heinrich-Salmeron A."/>
            <person name="Pelletier E."/>
            <person name="Goulhen-Chollet F."/>
            <person name="Arsene-Ploetze F."/>
            <person name="Gallien S."/>
            <person name="Calteau A."/>
            <person name="Vallenet D."/>
            <person name="Casiot C."/>
            <person name="Chane-Woon-Ming B."/>
            <person name="Giloteaux L."/>
            <person name="Barakat M."/>
            <person name="Bonnefoy V."/>
            <person name="Bruneel O."/>
            <person name="Chandler M."/>
            <person name="Cleiss J."/>
            <person name="Duran R."/>
            <person name="Elbaz-Poulichet F."/>
            <person name="Fonknechten N."/>
            <person name="Lauga B."/>
            <person name="Mornico D."/>
            <person name="Ortet P."/>
            <person name="Schaeffer C."/>
            <person name="Siguier P."/>
            <person name="Alexander Thil Smith A."/>
            <person name="Van Dorsselaer A."/>
            <person name="Weissenbach J."/>
            <person name="Medigue C."/>
            <person name="Le Paslier D."/>
        </authorList>
    </citation>
    <scope>NUCLEOTIDE SEQUENCE</scope>
</reference>
<dbReference type="AlphaFoldDB" id="E6QJJ8"/>
<accession>E6QJJ8</accession>
<organism evidence="1">
    <name type="scientific">mine drainage metagenome</name>
    <dbReference type="NCBI Taxonomy" id="410659"/>
    <lineage>
        <taxon>unclassified sequences</taxon>
        <taxon>metagenomes</taxon>
        <taxon>ecological metagenomes</taxon>
    </lineage>
</organism>
<dbReference type="EMBL" id="CABQ01000088">
    <property type="protein sequence ID" value="CBI07415.1"/>
    <property type="molecule type" value="Genomic_DNA"/>
</dbReference>
<evidence type="ECO:0000313" key="1">
    <source>
        <dbReference type="EMBL" id="CBI07415.1"/>
    </source>
</evidence>
<protein>
    <submittedName>
        <fullName evidence="1">Uncharacterized protein</fullName>
    </submittedName>
</protein>